<protein>
    <submittedName>
        <fullName evidence="2">Uncharacterized protein</fullName>
    </submittedName>
</protein>
<dbReference type="PROSITE" id="PS51257">
    <property type="entry name" value="PROKAR_LIPOPROTEIN"/>
    <property type="match status" value="1"/>
</dbReference>
<dbReference type="AlphaFoldDB" id="A0A800MY95"/>
<evidence type="ECO:0000313" key="3">
    <source>
        <dbReference type="Proteomes" id="UP000465778"/>
    </source>
</evidence>
<feature type="chain" id="PRO_5038583571" evidence="1">
    <location>
        <begin position="24"/>
        <end position="49"/>
    </location>
</feature>
<proteinExistence type="predicted"/>
<name>A0A800MY95_CYTFI</name>
<organism evidence="2 3">
    <name type="scientific">Cytobacillus firmus</name>
    <name type="common">Bacillus firmus</name>
    <dbReference type="NCBI Taxonomy" id="1399"/>
    <lineage>
        <taxon>Bacteria</taxon>
        <taxon>Bacillati</taxon>
        <taxon>Bacillota</taxon>
        <taxon>Bacilli</taxon>
        <taxon>Bacillales</taxon>
        <taxon>Bacillaceae</taxon>
        <taxon>Cytobacillus</taxon>
    </lineage>
</organism>
<accession>A0A800MY95</accession>
<keyword evidence="1" id="KW-0732">Signal</keyword>
<evidence type="ECO:0000256" key="1">
    <source>
        <dbReference type="SAM" id="SignalP"/>
    </source>
</evidence>
<gene>
    <name evidence="2" type="ORF">KIS1582_1548</name>
</gene>
<evidence type="ECO:0000313" key="2">
    <source>
        <dbReference type="EMBL" id="KAF0824627.1"/>
    </source>
</evidence>
<feature type="signal peptide" evidence="1">
    <location>
        <begin position="1"/>
        <end position="23"/>
    </location>
</feature>
<dbReference type="Proteomes" id="UP000465778">
    <property type="component" value="Unassembled WGS sequence"/>
</dbReference>
<reference evidence="2 3" key="1">
    <citation type="journal article" date="2020" name="G3 (Bethesda)">
        <title>Whole Genome Sequencing and Comparative Genomics of Two Nematicidal Bacillus Strains Reveals a Wide Range of Possible Virulence Factors.</title>
        <authorList>
            <person name="Susic N."/>
            <person name="Janezic S."/>
            <person name="Rupnik M."/>
            <person name="Geric Stare B."/>
        </authorList>
    </citation>
    <scope>NUCLEOTIDE SEQUENCE [LARGE SCALE GENOMIC DNA]</scope>
    <source>
        <strain evidence="2 3">I-1582</strain>
    </source>
</reference>
<dbReference type="EMBL" id="VDEM01000012">
    <property type="protein sequence ID" value="KAF0824627.1"/>
    <property type="molecule type" value="Genomic_DNA"/>
</dbReference>
<comment type="caution">
    <text evidence="2">The sequence shown here is derived from an EMBL/GenBank/DDBJ whole genome shotgun (WGS) entry which is preliminary data.</text>
</comment>
<sequence length="49" mass="5307">MLRKSKMSLLFAFVLILSLFVSACGGSETGGGEDGKVELRFLIMTARLL</sequence>